<feature type="compositionally biased region" description="Low complexity" evidence="1">
    <location>
        <begin position="1"/>
        <end position="18"/>
    </location>
</feature>
<evidence type="ECO:0000313" key="2">
    <source>
        <dbReference type="EMBL" id="KAK1303183.1"/>
    </source>
</evidence>
<accession>A0AAV9DRP1</accession>
<proteinExistence type="predicted"/>
<protein>
    <submittedName>
        <fullName evidence="2">Uncharacterized protein</fullName>
    </submittedName>
</protein>
<comment type="caution">
    <text evidence="2">The sequence shown here is derived from an EMBL/GenBank/DDBJ whole genome shotgun (WGS) entry which is preliminary data.</text>
</comment>
<reference evidence="2" key="2">
    <citation type="submission" date="2023-06" db="EMBL/GenBank/DDBJ databases">
        <authorList>
            <person name="Ma L."/>
            <person name="Liu K.-W."/>
            <person name="Li Z."/>
            <person name="Hsiao Y.-Y."/>
            <person name="Qi Y."/>
            <person name="Fu T."/>
            <person name="Tang G."/>
            <person name="Zhang D."/>
            <person name="Sun W.-H."/>
            <person name="Liu D.-K."/>
            <person name="Li Y."/>
            <person name="Chen G.-Z."/>
            <person name="Liu X.-D."/>
            <person name="Liao X.-Y."/>
            <person name="Jiang Y.-T."/>
            <person name="Yu X."/>
            <person name="Hao Y."/>
            <person name="Huang J."/>
            <person name="Zhao X.-W."/>
            <person name="Ke S."/>
            <person name="Chen Y.-Y."/>
            <person name="Wu W.-L."/>
            <person name="Hsu J.-L."/>
            <person name="Lin Y.-F."/>
            <person name="Huang M.-D."/>
            <person name="Li C.-Y."/>
            <person name="Huang L."/>
            <person name="Wang Z.-W."/>
            <person name="Zhao X."/>
            <person name="Zhong W.-Y."/>
            <person name="Peng D.-H."/>
            <person name="Ahmad S."/>
            <person name="Lan S."/>
            <person name="Zhang J.-S."/>
            <person name="Tsai W.-C."/>
            <person name="Van De Peer Y."/>
            <person name="Liu Z.-J."/>
        </authorList>
    </citation>
    <scope>NUCLEOTIDE SEQUENCE</scope>
    <source>
        <strain evidence="2">CP</strain>
        <tissue evidence="2">Leaves</tissue>
    </source>
</reference>
<sequence length="197" mass="22188">MAPRRFSSRLAAKSSKLAPELETRSSASSSQASSGHVKNGRPNSLVSRPSKRRKIDRKPKKVTNLDGSQSSMHQFGFGDDDMEESTLAKPPQISDSRRRKSQSEENRGHTPKSRRSAIDGFLDAVNNLASVIRKRDEKEELIFNQCKAALDDIPTLSKDEYLAANDMLADSNTARSFINCKKEYKIDWIKRKMMLLD</sequence>
<keyword evidence="3" id="KW-1185">Reference proteome</keyword>
<feature type="region of interest" description="Disordered" evidence="1">
    <location>
        <begin position="1"/>
        <end position="117"/>
    </location>
</feature>
<evidence type="ECO:0000256" key="1">
    <source>
        <dbReference type="SAM" id="MobiDB-lite"/>
    </source>
</evidence>
<organism evidence="2 3">
    <name type="scientific">Acorus calamus</name>
    <name type="common">Sweet flag</name>
    <dbReference type="NCBI Taxonomy" id="4465"/>
    <lineage>
        <taxon>Eukaryota</taxon>
        <taxon>Viridiplantae</taxon>
        <taxon>Streptophyta</taxon>
        <taxon>Embryophyta</taxon>
        <taxon>Tracheophyta</taxon>
        <taxon>Spermatophyta</taxon>
        <taxon>Magnoliopsida</taxon>
        <taxon>Liliopsida</taxon>
        <taxon>Acoraceae</taxon>
        <taxon>Acorus</taxon>
    </lineage>
</organism>
<name>A0AAV9DRP1_ACOCL</name>
<gene>
    <name evidence="2" type="ORF">QJS10_CPB11g00073</name>
</gene>
<reference evidence="2" key="1">
    <citation type="journal article" date="2023" name="Nat. Commun.">
        <title>Diploid and tetraploid genomes of Acorus and the evolution of monocots.</title>
        <authorList>
            <person name="Ma L."/>
            <person name="Liu K.W."/>
            <person name="Li Z."/>
            <person name="Hsiao Y.Y."/>
            <person name="Qi Y."/>
            <person name="Fu T."/>
            <person name="Tang G.D."/>
            <person name="Zhang D."/>
            <person name="Sun W.H."/>
            <person name="Liu D.K."/>
            <person name="Li Y."/>
            <person name="Chen G.Z."/>
            <person name="Liu X.D."/>
            <person name="Liao X.Y."/>
            <person name="Jiang Y.T."/>
            <person name="Yu X."/>
            <person name="Hao Y."/>
            <person name="Huang J."/>
            <person name="Zhao X.W."/>
            <person name="Ke S."/>
            <person name="Chen Y.Y."/>
            <person name="Wu W.L."/>
            <person name="Hsu J.L."/>
            <person name="Lin Y.F."/>
            <person name="Huang M.D."/>
            <person name="Li C.Y."/>
            <person name="Huang L."/>
            <person name="Wang Z.W."/>
            <person name="Zhao X."/>
            <person name="Zhong W.Y."/>
            <person name="Peng D.H."/>
            <person name="Ahmad S."/>
            <person name="Lan S."/>
            <person name="Zhang J.S."/>
            <person name="Tsai W.C."/>
            <person name="Van de Peer Y."/>
            <person name="Liu Z.J."/>
        </authorList>
    </citation>
    <scope>NUCLEOTIDE SEQUENCE</scope>
    <source>
        <strain evidence="2">CP</strain>
    </source>
</reference>
<dbReference type="Proteomes" id="UP001180020">
    <property type="component" value="Unassembled WGS sequence"/>
</dbReference>
<dbReference type="EMBL" id="JAUJYO010000011">
    <property type="protein sequence ID" value="KAK1303183.1"/>
    <property type="molecule type" value="Genomic_DNA"/>
</dbReference>
<feature type="compositionally biased region" description="Low complexity" evidence="1">
    <location>
        <begin position="25"/>
        <end position="34"/>
    </location>
</feature>
<feature type="compositionally biased region" description="Basic residues" evidence="1">
    <location>
        <begin position="49"/>
        <end position="61"/>
    </location>
</feature>
<evidence type="ECO:0000313" key="3">
    <source>
        <dbReference type="Proteomes" id="UP001180020"/>
    </source>
</evidence>
<dbReference type="AlphaFoldDB" id="A0AAV9DRP1"/>